<dbReference type="CDD" id="cd22265">
    <property type="entry name" value="UDM1_RNF168"/>
    <property type="match status" value="1"/>
</dbReference>
<dbReference type="AlphaFoldDB" id="A0A4P9Z315"/>
<dbReference type="InterPro" id="IPR036322">
    <property type="entry name" value="WD40_repeat_dom_sf"/>
</dbReference>
<feature type="region of interest" description="Disordered" evidence="7">
    <location>
        <begin position="193"/>
        <end position="214"/>
    </location>
</feature>
<feature type="compositionally biased region" description="Polar residues" evidence="7">
    <location>
        <begin position="30"/>
        <end position="41"/>
    </location>
</feature>
<name>A0A4P9Z315_9FUNG</name>
<dbReference type="Pfam" id="PF00400">
    <property type="entry name" value="WD40"/>
    <property type="match status" value="2"/>
</dbReference>
<dbReference type="OrthoDB" id="366230at2759"/>
<keyword evidence="5" id="KW-0677">Repeat</keyword>
<dbReference type="EMBL" id="KZ989303">
    <property type="protein sequence ID" value="RKP26933.1"/>
    <property type="molecule type" value="Genomic_DNA"/>
</dbReference>
<dbReference type="Pfam" id="PF11540">
    <property type="entry name" value="Dynein_IC2"/>
    <property type="match status" value="1"/>
</dbReference>
<feature type="compositionally biased region" description="Polar residues" evidence="7">
    <location>
        <begin position="107"/>
        <end position="128"/>
    </location>
</feature>
<feature type="region of interest" description="Disordered" evidence="7">
    <location>
        <begin position="82"/>
        <end position="128"/>
    </location>
</feature>
<gene>
    <name evidence="8" type="ORF">SYNPS1DRAFT_27396</name>
</gene>
<comment type="similarity">
    <text evidence="2">Belongs to the dynein intermediate chain family.</text>
</comment>
<proteinExistence type="inferred from homology"/>
<feature type="compositionally biased region" description="Low complexity" evidence="7">
    <location>
        <begin position="89"/>
        <end position="106"/>
    </location>
</feature>
<dbReference type="GO" id="GO:0045503">
    <property type="term" value="F:dynein light chain binding"/>
    <property type="evidence" value="ECO:0007669"/>
    <property type="project" value="TreeGrafter"/>
</dbReference>
<dbReference type="SUPFAM" id="SSF50978">
    <property type="entry name" value="WD40 repeat-like"/>
    <property type="match status" value="1"/>
</dbReference>
<evidence type="ECO:0000313" key="8">
    <source>
        <dbReference type="EMBL" id="RKP26933.1"/>
    </source>
</evidence>
<evidence type="ECO:0000256" key="7">
    <source>
        <dbReference type="SAM" id="MobiDB-lite"/>
    </source>
</evidence>
<dbReference type="InterPro" id="IPR050687">
    <property type="entry name" value="Dynein_IC"/>
</dbReference>
<dbReference type="InterPro" id="IPR015943">
    <property type="entry name" value="WD40/YVTN_repeat-like_dom_sf"/>
</dbReference>
<evidence type="ECO:0000256" key="3">
    <source>
        <dbReference type="ARBA" id="ARBA00022490"/>
    </source>
</evidence>
<organism evidence="8 9">
    <name type="scientific">Syncephalis pseudoplumigaleata</name>
    <dbReference type="NCBI Taxonomy" id="1712513"/>
    <lineage>
        <taxon>Eukaryota</taxon>
        <taxon>Fungi</taxon>
        <taxon>Fungi incertae sedis</taxon>
        <taxon>Zoopagomycota</taxon>
        <taxon>Zoopagomycotina</taxon>
        <taxon>Zoopagomycetes</taxon>
        <taxon>Zoopagales</taxon>
        <taxon>Piptocephalidaceae</taxon>
        <taxon>Syncephalis</taxon>
    </lineage>
</organism>
<comment type="subcellular location">
    <subcellularLocation>
        <location evidence="1">Cytoplasm</location>
        <location evidence="1">Cytoskeleton</location>
    </subcellularLocation>
</comment>
<protein>
    <submittedName>
        <fullName evidence="8">WD40-repeat-containing domain protein</fullName>
    </submittedName>
</protein>
<feature type="compositionally biased region" description="Low complexity" evidence="7">
    <location>
        <begin position="42"/>
        <end position="67"/>
    </location>
</feature>
<keyword evidence="6" id="KW-0206">Cytoskeleton</keyword>
<dbReference type="GO" id="GO:0010970">
    <property type="term" value="P:transport along microtubule"/>
    <property type="evidence" value="ECO:0007669"/>
    <property type="project" value="TreeGrafter"/>
</dbReference>
<evidence type="ECO:0000256" key="1">
    <source>
        <dbReference type="ARBA" id="ARBA00004245"/>
    </source>
</evidence>
<dbReference type="Gene3D" id="2.130.10.10">
    <property type="entry name" value="YVTN repeat-like/Quinoprotein amine dehydrogenase"/>
    <property type="match status" value="2"/>
</dbReference>
<keyword evidence="9" id="KW-1185">Reference proteome</keyword>
<evidence type="ECO:0000256" key="6">
    <source>
        <dbReference type="ARBA" id="ARBA00023212"/>
    </source>
</evidence>
<dbReference type="SMART" id="SM00320">
    <property type="entry name" value="WD40"/>
    <property type="match status" value="7"/>
</dbReference>
<evidence type="ECO:0000313" key="9">
    <source>
        <dbReference type="Proteomes" id="UP000278143"/>
    </source>
</evidence>
<keyword evidence="3" id="KW-0963">Cytoplasm</keyword>
<dbReference type="InterPro" id="IPR025956">
    <property type="entry name" value="DYNC1I1/DYNC1I2"/>
</dbReference>
<feature type="region of interest" description="Disordered" evidence="7">
    <location>
        <begin position="649"/>
        <end position="680"/>
    </location>
</feature>
<dbReference type="GO" id="GO:0005868">
    <property type="term" value="C:cytoplasmic dynein complex"/>
    <property type="evidence" value="ECO:0007669"/>
    <property type="project" value="InterPro"/>
</dbReference>
<dbReference type="Proteomes" id="UP000278143">
    <property type="component" value="Unassembled WGS sequence"/>
</dbReference>
<reference evidence="9" key="1">
    <citation type="journal article" date="2018" name="Nat. Microbiol.">
        <title>Leveraging single-cell genomics to expand the fungal tree of life.</title>
        <authorList>
            <person name="Ahrendt S.R."/>
            <person name="Quandt C.A."/>
            <person name="Ciobanu D."/>
            <person name="Clum A."/>
            <person name="Salamov A."/>
            <person name="Andreopoulos B."/>
            <person name="Cheng J.F."/>
            <person name="Woyke T."/>
            <person name="Pelin A."/>
            <person name="Henrissat B."/>
            <person name="Reynolds N.K."/>
            <person name="Benny G.L."/>
            <person name="Smith M.E."/>
            <person name="James T.Y."/>
            <person name="Grigoriev I.V."/>
        </authorList>
    </citation>
    <scope>NUCLEOTIDE SEQUENCE [LARGE SCALE GENOMIC DNA]</scope>
    <source>
        <strain evidence="9">Benny S71-1</strain>
    </source>
</reference>
<dbReference type="PANTHER" id="PTHR12442:SF22">
    <property type="entry name" value="CYTOPLASMIC DYNEIN 1 INTERMEDIATE CHAIN-RELATED"/>
    <property type="match status" value="1"/>
</dbReference>
<keyword evidence="4" id="KW-0853">WD repeat</keyword>
<accession>A0A4P9Z315</accession>
<dbReference type="PANTHER" id="PTHR12442">
    <property type="entry name" value="DYNEIN INTERMEDIATE CHAIN"/>
    <property type="match status" value="1"/>
</dbReference>
<feature type="compositionally biased region" description="Low complexity" evidence="7">
    <location>
        <begin position="658"/>
        <end position="680"/>
    </location>
</feature>
<evidence type="ECO:0000256" key="4">
    <source>
        <dbReference type="ARBA" id="ARBA00022574"/>
    </source>
</evidence>
<feature type="region of interest" description="Disordered" evidence="7">
    <location>
        <begin position="21"/>
        <end position="70"/>
    </location>
</feature>
<evidence type="ECO:0000256" key="5">
    <source>
        <dbReference type="ARBA" id="ARBA00022737"/>
    </source>
</evidence>
<dbReference type="GO" id="GO:0045504">
    <property type="term" value="F:dynein heavy chain binding"/>
    <property type="evidence" value="ECO:0007669"/>
    <property type="project" value="TreeGrafter"/>
</dbReference>
<dbReference type="InterPro" id="IPR001680">
    <property type="entry name" value="WD40_rpt"/>
</dbReference>
<dbReference type="FunFam" id="2.130.10.10:FF:001070">
    <property type="entry name" value="Dynein intermediate chain, cytosolic"/>
    <property type="match status" value="1"/>
</dbReference>
<evidence type="ECO:0000256" key="2">
    <source>
        <dbReference type="ARBA" id="ARBA00011059"/>
    </source>
</evidence>
<sequence length="680" mass="75419">MENHHQREIDRKRQKLAELRKARENRRISLLNQTTTSGANTSSLAGIGSSAADGASSAGGESPASISRPSIDKLVEDLLVNRRPKHTASDSLSSAASNSGSEYGSARTPTNTGFGSRPTSVSMTTSESHGGVRFIPEFSTLEEVIFDFPPKERVVYSKEAQTTGEFFDRPDPEEVEQEVRARVMAEREKERQAKLAAEEEERRRKQAEEAAQIRDLSEDEKKNILTSDEFIDFVDYSTKVIERALNEKYDFMKDYTQLHDEDADMDTGNAVKLTCDFYSEKICQHRATTDVHWSPKHPELVVAAYNKNAMAINEPDGLVLVWNVHLVERPEFTFHAQSDVLSARFSDFHANLVIGGTYSGQILLWDTRAKSLPVLRTPLSAIGHTHPVYSMSMVGTQNAHNLITASTDGLVCSWQLDMLVQPQASGHTHETLDIVYPAHPRTDEVAITCIGFPDNETTTFWAGTEEGNIYQANRYDRAASKAGVNPNDVYRAHHGAITGLHFHPLFGPVDFSDLFLTSSVDWTVKLWRAKSVSKPSPTPQTITPIYSFEDSADYVYDVAWSPSHPAVFASVDGTGHFNLWNLNVDTDVPIVSTANGTGRALNKVDWEKEGRRAATGSLDGHVYVYDIGELSNPRMEEWTQFQKTVNEMTSTNKENGGTPSLTASEATTPTTTARPLAMPR</sequence>